<dbReference type="GO" id="GO:0005743">
    <property type="term" value="C:mitochondrial inner membrane"/>
    <property type="evidence" value="ECO:0007669"/>
    <property type="project" value="UniProtKB-SubCell"/>
</dbReference>
<comment type="pathway">
    <text evidence="2 15">Carbohydrate metabolism; tricarboxylic acid cycle; fumarate from succinate (eukaryal route): step 1/1.</text>
</comment>
<keyword evidence="11 15" id="KW-0408">Iron</keyword>
<evidence type="ECO:0000256" key="3">
    <source>
        <dbReference type="ARBA" id="ARBA00009433"/>
    </source>
</evidence>
<keyword evidence="10 18" id="KW-0560">Oxidoreductase</keyword>
<dbReference type="Gene3D" id="1.10.1060.10">
    <property type="entry name" value="Alpha-helical ferredoxin"/>
    <property type="match status" value="1"/>
</dbReference>
<reference evidence="18" key="1">
    <citation type="submission" date="2008-06" db="EMBL/GenBank/DDBJ databases">
        <authorList>
            <person name="Lorenzi H."/>
            <person name="Inman J."/>
            <person name="Miller J."/>
            <person name="Schobel S."/>
            <person name="Amedeo P."/>
            <person name="Caler E.V."/>
            <person name="da Silva J."/>
        </authorList>
    </citation>
    <scope>NUCLEOTIDE SEQUENCE [LARGE SCALE GENOMIC DNA]</scope>
    <source>
        <strain evidence="18">RN66</strain>
    </source>
</reference>
<dbReference type="PANTHER" id="PTHR11921">
    <property type="entry name" value="SUCCINATE DEHYDROGENASE IRON-SULFUR PROTEIN"/>
    <property type="match status" value="1"/>
</dbReference>
<keyword evidence="15" id="KW-0999">Mitochondrion inner membrane</keyword>
<dbReference type="InterPro" id="IPR025192">
    <property type="entry name" value="Succ_DH/fum_Rdtase_N"/>
</dbReference>
<proteinExistence type="inferred from homology"/>
<comment type="cofactor">
    <cofactor evidence="15">
        <name>[4Fe-4S] cluster</name>
        <dbReference type="ChEBI" id="CHEBI:49883"/>
    </cofactor>
    <text evidence="15">Binds 1 [4Fe-4S] cluster.</text>
</comment>
<dbReference type="FunFam" id="1.10.1060.10:FF:000001">
    <property type="entry name" value="Succinate dehydrogenase iron-sulfur subunit SdhB"/>
    <property type="match status" value="1"/>
</dbReference>
<evidence type="ECO:0000259" key="17">
    <source>
        <dbReference type="PROSITE" id="PS51379"/>
    </source>
</evidence>
<keyword evidence="19" id="KW-1185">Reference proteome</keyword>
<dbReference type="InterPro" id="IPR012675">
    <property type="entry name" value="Beta-grasp_dom_sf"/>
</dbReference>
<evidence type="ECO:0000256" key="10">
    <source>
        <dbReference type="ARBA" id="ARBA00023002"/>
    </source>
</evidence>
<accession>B6AEV9</accession>
<evidence type="ECO:0000256" key="7">
    <source>
        <dbReference type="ARBA" id="ARBA00022714"/>
    </source>
</evidence>
<evidence type="ECO:0000256" key="5">
    <source>
        <dbReference type="ARBA" id="ARBA00022485"/>
    </source>
</evidence>
<evidence type="ECO:0000256" key="9">
    <source>
        <dbReference type="ARBA" id="ARBA00022982"/>
    </source>
</evidence>
<feature type="domain" description="4Fe-4S ferredoxin-type" evidence="17">
    <location>
        <begin position="205"/>
        <end position="235"/>
    </location>
</feature>
<evidence type="ECO:0000256" key="14">
    <source>
        <dbReference type="ARBA" id="ARBA00049220"/>
    </source>
</evidence>
<feature type="domain" description="2Fe-2S ferredoxin-type" evidence="16">
    <location>
        <begin position="77"/>
        <end position="155"/>
    </location>
</feature>
<dbReference type="InterPro" id="IPR050573">
    <property type="entry name" value="SDH/FRD_Iron-Sulfur"/>
</dbReference>
<evidence type="ECO:0000256" key="13">
    <source>
        <dbReference type="ARBA" id="ARBA00023291"/>
    </source>
</evidence>
<comment type="similarity">
    <text evidence="3 15">Belongs to the succinate dehydrogenase/fumarate reductase iron-sulfur protein family.</text>
</comment>
<evidence type="ECO:0000256" key="2">
    <source>
        <dbReference type="ARBA" id="ARBA00004788"/>
    </source>
</evidence>
<dbReference type="NCBIfam" id="NF004616">
    <property type="entry name" value="PRK05950.1"/>
    <property type="match status" value="1"/>
</dbReference>
<dbReference type="InterPro" id="IPR004489">
    <property type="entry name" value="Succ_DH/fum_Rdtase_Fe-S"/>
</dbReference>
<keyword evidence="5 15" id="KW-0004">4Fe-4S</keyword>
<dbReference type="GO" id="GO:0051539">
    <property type="term" value="F:4 iron, 4 sulfur cluster binding"/>
    <property type="evidence" value="ECO:0007669"/>
    <property type="project" value="UniProtKB-KW"/>
</dbReference>
<organism evidence="18 19">
    <name type="scientific">Cryptosporidium muris (strain RN66)</name>
    <dbReference type="NCBI Taxonomy" id="441375"/>
    <lineage>
        <taxon>Eukaryota</taxon>
        <taxon>Sar</taxon>
        <taxon>Alveolata</taxon>
        <taxon>Apicomplexa</taxon>
        <taxon>Conoidasida</taxon>
        <taxon>Coccidia</taxon>
        <taxon>Eucoccidiorida</taxon>
        <taxon>Eimeriorina</taxon>
        <taxon>Cryptosporidiidae</taxon>
        <taxon>Cryptosporidium</taxon>
    </lineage>
</organism>
<comment type="subcellular location">
    <subcellularLocation>
        <location evidence="1 15">Mitochondrion inner membrane</location>
        <topology evidence="1 15">Peripheral membrane protein</topology>
        <orientation evidence="1 15">Matrix side</orientation>
    </subcellularLocation>
</comment>
<dbReference type="PROSITE" id="PS51085">
    <property type="entry name" value="2FE2S_FER_2"/>
    <property type="match status" value="1"/>
</dbReference>
<evidence type="ECO:0000256" key="15">
    <source>
        <dbReference type="RuleBase" id="RU361237"/>
    </source>
</evidence>
<dbReference type="Gene3D" id="3.10.20.30">
    <property type="match status" value="1"/>
</dbReference>
<evidence type="ECO:0000256" key="8">
    <source>
        <dbReference type="ARBA" id="ARBA00022723"/>
    </source>
</evidence>
<keyword evidence="12 15" id="KW-0411">Iron-sulfur</keyword>
<comment type="function">
    <text evidence="15">Iron-sulfur protein (IP) subunit of succinate dehydrogenase (SDH) that is involved in complex II of the mitochondrial electron transport chain and is responsible for transferring electrons from succinate to ubiquinone (coenzyme Q).</text>
</comment>
<dbReference type="Pfam" id="PF13534">
    <property type="entry name" value="Fer4_17"/>
    <property type="match status" value="1"/>
</dbReference>
<dbReference type="GO" id="GO:0008177">
    <property type="term" value="F:succinate dehydrogenase (quinone) activity"/>
    <property type="evidence" value="ECO:0007669"/>
    <property type="project" value="UniProtKB-EC"/>
</dbReference>
<dbReference type="RefSeq" id="XP_002141075.1">
    <property type="nucleotide sequence ID" value="XM_002141039.1"/>
</dbReference>
<keyword evidence="6" id="KW-0816">Tricarboxylic acid cycle</keyword>
<dbReference type="UniPathway" id="UPA00223">
    <property type="reaction ID" value="UER01006"/>
</dbReference>
<evidence type="ECO:0000259" key="16">
    <source>
        <dbReference type="PROSITE" id="PS51085"/>
    </source>
</evidence>
<dbReference type="InterPro" id="IPR006058">
    <property type="entry name" value="2Fe2S_fd_BS"/>
</dbReference>
<keyword evidence="15" id="KW-0472">Membrane</keyword>
<keyword evidence="13 15" id="KW-0003">3Fe-4S</keyword>
<dbReference type="GO" id="GO:0046872">
    <property type="term" value="F:metal ion binding"/>
    <property type="evidence" value="ECO:0007669"/>
    <property type="project" value="UniProtKB-KW"/>
</dbReference>
<dbReference type="InterPro" id="IPR001041">
    <property type="entry name" value="2Fe-2S_ferredoxin-type"/>
</dbReference>
<dbReference type="PROSITE" id="PS51379">
    <property type="entry name" value="4FE4S_FER_2"/>
    <property type="match status" value="1"/>
</dbReference>
<keyword evidence="4" id="KW-0813">Transport</keyword>
<dbReference type="GO" id="GO:0051538">
    <property type="term" value="F:3 iron, 4 sulfur cluster binding"/>
    <property type="evidence" value="ECO:0007669"/>
    <property type="project" value="UniProtKB-KW"/>
</dbReference>
<dbReference type="OMA" id="DGQYFGP"/>
<dbReference type="Pfam" id="PF13085">
    <property type="entry name" value="Fer2_3"/>
    <property type="match status" value="1"/>
</dbReference>
<dbReference type="PROSITE" id="PS00198">
    <property type="entry name" value="4FE4S_FER_1"/>
    <property type="match status" value="1"/>
</dbReference>
<keyword evidence="8 15" id="KW-0479">Metal-binding</keyword>
<name>B6AEV9_CRYMR</name>
<evidence type="ECO:0000313" key="19">
    <source>
        <dbReference type="Proteomes" id="UP000001460"/>
    </source>
</evidence>
<evidence type="ECO:0000256" key="6">
    <source>
        <dbReference type="ARBA" id="ARBA00022532"/>
    </source>
</evidence>
<comment type="cofactor">
    <cofactor evidence="15">
        <name>[3Fe-4S] cluster</name>
        <dbReference type="ChEBI" id="CHEBI:21137"/>
    </cofactor>
    <text evidence="15">Binds 1 [3Fe-4S] cluster.</text>
</comment>
<protein>
    <recommendedName>
        <fullName evidence="15">Succinate dehydrogenase [ubiquinone] iron-sulfur subunit, mitochondrial</fullName>
        <ecNumber evidence="15">1.3.5.1</ecNumber>
    </recommendedName>
</protein>
<dbReference type="OrthoDB" id="1696654at2759"/>
<dbReference type="VEuPathDB" id="CryptoDB:CMU_014010"/>
<dbReference type="eggNOG" id="KOG3049">
    <property type="taxonomic scope" value="Eukaryota"/>
</dbReference>
<evidence type="ECO:0000256" key="11">
    <source>
        <dbReference type="ARBA" id="ARBA00023004"/>
    </source>
</evidence>
<dbReference type="Proteomes" id="UP000001460">
    <property type="component" value="Unassembled WGS sequence"/>
</dbReference>
<comment type="catalytic activity">
    <reaction evidence="14">
        <text>a quinone + succinate = fumarate + a quinol</text>
        <dbReference type="Rhea" id="RHEA:40523"/>
        <dbReference type="ChEBI" id="CHEBI:24646"/>
        <dbReference type="ChEBI" id="CHEBI:29806"/>
        <dbReference type="ChEBI" id="CHEBI:30031"/>
        <dbReference type="ChEBI" id="CHEBI:132124"/>
        <dbReference type="EC" id="1.3.5.1"/>
    </reaction>
</comment>
<dbReference type="GO" id="GO:0006099">
    <property type="term" value="P:tricarboxylic acid cycle"/>
    <property type="evidence" value="ECO:0007669"/>
    <property type="project" value="UniProtKB-UniPathway"/>
</dbReference>
<dbReference type="SUPFAM" id="SSF46548">
    <property type="entry name" value="alpha-helical ferredoxin"/>
    <property type="match status" value="1"/>
</dbReference>
<dbReference type="GO" id="GO:0051537">
    <property type="term" value="F:2 iron, 2 sulfur cluster binding"/>
    <property type="evidence" value="ECO:0007669"/>
    <property type="project" value="UniProtKB-KW"/>
</dbReference>
<keyword evidence="15" id="KW-0496">Mitochondrion</keyword>
<dbReference type="GO" id="GO:0022904">
    <property type="term" value="P:respiratory electron transport chain"/>
    <property type="evidence" value="ECO:0007669"/>
    <property type="project" value="TreeGrafter"/>
</dbReference>
<dbReference type="EC" id="1.3.5.1" evidence="15"/>
<keyword evidence="9" id="KW-0249">Electron transport</keyword>
<dbReference type="GeneID" id="6996322"/>
<sequence>MNMKTLNIEKWMKVNYTGSFNLHNGLYFKSYARLVSKVGISNHLYTSQEIKKEPSASIKEDTKLITFRILKYNPINKDLPRIVEYKLKINEAGPMVLNGLIHIKNKVDSTLGFRKSCREGICGSCAMNINGKNSLACLTKISSFSDGIIELRPLPNQYIIKDLIPDMTNFYNQYKSIKPWLIQSNGKHNLDTTGKKIENLQSIEDRKKLDSLYECILCACCSTSCPSYWWNPDYYLGPAALLQAYRWISDSRDDSKLQRLMYLNDTMKLYRCHEIFNCTSACPKGLNPASAISNIKTEIQKNIEEIQKLESEDCDINSN</sequence>
<dbReference type="SUPFAM" id="SSF54292">
    <property type="entry name" value="2Fe-2S ferredoxin-like"/>
    <property type="match status" value="1"/>
</dbReference>
<dbReference type="AlphaFoldDB" id="B6AEV9"/>
<evidence type="ECO:0000256" key="1">
    <source>
        <dbReference type="ARBA" id="ARBA00004443"/>
    </source>
</evidence>
<evidence type="ECO:0000313" key="18">
    <source>
        <dbReference type="EMBL" id="EEA06726.1"/>
    </source>
</evidence>
<dbReference type="InterPro" id="IPR036010">
    <property type="entry name" value="2Fe-2S_ferredoxin-like_sf"/>
</dbReference>
<keyword evidence="7 15" id="KW-0001">2Fe-2S</keyword>
<gene>
    <name evidence="18" type="ORF">CMU_014010</name>
</gene>
<dbReference type="PANTHER" id="PTHR11921:SF29">
    <property type="entry name" value="SUCCINATE DEHYDROGENASE [UBIQUINONE] IRON-SULFUR SUBUNIT, MITOCHONDRIAL"/>
    <property type="match status" value="1"/>
</dbReference>
<evidence type="ECO:0000256" key="12">
    <source>
        <dbReference type="ARBA" id="ARBA00023014"/>
    </source>
</evidence>
<dbReference type="InterPro" id="IPR017896">
    <property type="entry name" value="4Fe4S_Fe-S-bd"/>
</dbReference>
<dbReference type="InterPro" id="IPR017900">
    <property type="entry name" value="4Fe4S_Fe_S_CS"/>
</dbReference>
<dbReference type="STRING" id="441375.B6AEV9"/>
<dbReference type="NCBIfam" id="TIGR00384">
    <property type="entry name" value="dhsB"/>
    <property type="match status" value="1"/>
</dbReference>
<dbReference type="GO" id="GO:0009055">
    <property type="term" value="F:electron transfer activity"/>
    <property type="evidence" value="ECO:0007669"/>
    <property type="project" value="InterPro"/>
</dbReference>
<evidence type="ECO:0000256" key="4">
    <source>
        <dbReference type="ARBA" id="ARBA00022448"/>
    </source>
</evidence>
<dbReference type="InterPro" id="IPR009051">
    <property type="entry name" value="Helical_ferredxn"/>
</dbReference>
<dbReference type="EMBL" id="DS989730">
    <property type="protein sequence ID" value="EEA06726.1"/>
    <property type="molecule type" value="Genomic_DNA"/>
</dbReference>
<dbReference type="PROSITE" id="PS00197">
    <property type="entry name" value="2FE2S_FER_1"/>
    <property type="match status" value="1"/>
</dbReference>
<comment type="cofactor">
    <cofactor evidence="15">
        <name>[2Fe-2S] cluster</name>
        <dbReference type="ChEBI" id="CHEBI:190135"/>
    </cofactor>
    <text evidence="15">Binds 1 [2Fe-2S] cluster.</text>
</comment>